<comment type="similarity">
    <text evidence="1">Belongs to the EamA transporter family.</text>
</comment>
<reference evidence="5" key="1">
    <citation type="submission" date="2016-10" db="EMBL/GenBank/DDBJ databases">
        <authorList>
            <person name="Varghese N."/>
            <person name="Submissions S."/>
        </authorList>
    </citation>
    <scope>NUCLEOTIDE SEQUENCE [LARGE SCALE GENOMIC DNA]</scope>
    <source>
        <strain evidence="5">DSM 20632</strain>
    </source>
</reference>
<feature type="transmembrane region" description="Helical" evidence="2">
    <location>
        <begin position="81"/>
        <end position="99"/>
    </location>
</feature>
<dbReference type="GO" id="GO:0015565">
    <property type="term" value="F:threonine efflux transmembrane transporter activity"/>
    <property type="evidence" value="ECO:0007669"/>
    <property type="project" value="TreeGrafter"/>
</dbReference>
<dbReference type="PANTHER" id="PTHR22911:SF37">
    <property type="entry name" value="THREONINE_HOMOSERINE EXPORTER RHTA"/>
    <property type="match status" value="1"/>
</dbReference>
<feature type="transmembrane region" description="Helical" evidence="2">
    <location>
        <begin position="201"/>
        <end position="218"/>
    </location>
</feature>
<evidence type="ECO:0000313" key="5">
    <source>
        <dbReference type="Proteomes" id="UP000199350"/>
    </source>
</evidence>
<evidence type="ECO:0000313" key="4">
    <source>
        <dbReference type="EMBL" id="SDL82532.1"/>
    </source>
</evidence>
<feature type="transmembrane region" description="Helical" evidence="2">
    <location>
        <begin position="230"/>
        <end position="247"/>
    </location>
</feature>
<evidence type="ECO:0000259" key="3">
    <source>
        <dbReference type="Pfam" id="PF00892"/>
    </source>
</evidence>
<dbReference type="InterPro" id="IPR037185">
    <property type="entry name" value="EmrE-like"/>
</dbReference>
<evidence type="ECO:0000256" key="2">
    <source>
        <dbReference type="SAM" id="Phobius"/>
    </source>
</evidence>
<dbReference type="Pfam" id="PF00892">
    <property type="entry name" value="EamA"/>
    <property type="match status" value="1"/>
</dbReference>
<organism evidence="4 5">
    <name type="scientific">Corynebacterium mycetoides</name>
    <dbReference type="NCBI Taxonomy" id="38302"/>
    <lineage>
        <taxon>Bacteria</taxon>
        <taxon>Bacillati</taxon>
        <taxon>Actinomycetota</taxon>
        <taxon>Actinomycetes</taxon>
        <taxon>Mycobacteriales</taxon>
        <taxon>Corynebacteriaceae</taxon>
        <taxon>Corynebacterium</taxon>
    </lineage>
</organism>
<dbReference type="PANTHER" id="PTHR22911">
    <property type="entry name" value="ACYL-MALONYL CONDENSING ENZYME-RELATED"/>
    <property type="match status" value="1"/>
</dbReference>
<dbReference type="AlphaFoldDB" id="A0A1G9N7L6"/>
<dbReference type="OrthoDB" id="9815120at2"/>
<dbReference type="SUPFAM" id="SSF103481">
    <property type="entry name" value="Multidrug resistance efflux transporter EmrE"/>
    <property type="match status" value="2"/>
</dbReference>
<dbReference type="STRING" id="38302.SAMN04488535_0903"/>
<dbReference type="RefSeq" id="WP_092149327.1">
    <property type="nucleotide sequence ID" value="NZ_LT629700.1"/>
</dbReference>
<gene>
    <name evidence="4" type="ORF">SAMN04488535_0903</name>
</gene>
<dbReference type="Proteomes" id="UP000199350">
    <property type="component" value="Chromosome I"/>
</dbReference>
<feature type="transmembrane region" description="Helical" evidence="2">
    <location>
        <begin position="106"/>
        <end position="124"/>
    </location>
</feature>
<keyword evidence="2" id="KW-0472">Membrane</keyword>
<sequence>MVVSGASLYAGAAVAVGLFDAFPPALVAWFRISAAALILLALRRPHPRHFLGPTGRAAAFYGLATLAMNMTFYAAIALIPLGTAVAIEFLGPVAIAALGSRGARDWLALALAAAGVLVISGATWSDNAAGILLALAAGALWAVYIVAGSRIAGDPATSRVSTAVGFAWATVAALPVMLWLWLSPWTAASTSHAHIEPGRLAVTWLALGFLSAAVPYSLDQVVMRLSGPSQFALLQAILPLVAAAVGAVALRQWLTPAELAGIVLIVAAVALRRPVA</sequence>
<dbReference type="GO" id="GO:0005886">
    <property type="term" value="C:plasma membrane"/>
    <property type="evidence" value="ECO:0007669"/>
    <property type="project" value="TreeGrafter"/>
</dbReference>
<accession>A0A1G9N7L6</accession>
<keyword evidence="5" id="KW-1185">Reference proteome</keyword>
<keyword evidence="2" id="KW-1133">Transmembrane helix</keyword>
<feature type="domain" description="EamA" evidence="3">
    <location>
        <begin position="129"/>
        <end position="271"/>
    </location>
</feature>
<dbReference type="InterPro" id="IPR000620">
    <property type="entry name" value="EamA_dom"/>
</dbReference>
<name>A0A1G9N7L6_9CORY</name>
<evidence type="ECO:0000256" key="1">
    <source>
        <dbReference type="ARBA" id="ARBA00007362"/>
    </source>
</evidence>
<keyword evidence="2" id="KW-0812">Transmembrane</keyword>
<feature type="transmembrane region" description="Helical" evidence="2">
    <location>
        <begin position="253"/>
        <end position="271"/>
    </location>
</feature>
<feature type="transmembrane region" description="Helical" evidence="2">
    <location>
        <begin position="160"/>
        <end position="181"/>
    </location>
</feature>
<proteinExistence type="inferred from homology"/>
<feature type="transmembrane region" description="Helical" evidence="2">
    <location>
        <begin position="130"/>
        <end position="148"/>
    </location>
</feature>
<dbReference type="EMBL" id="LT629700">
    <property type="protein sequence ID" value="SDL82532.1"/>
    <property type="molecule type" value="Genomic_DNA"/>
</dbReference>
<protein>
    <submittedName>
        <fullName evidence="4">Inner membrane transporter RhtA</fullName>
    </submittedName>
</protein>